<proteinExistence type="predicted"/>
<protein>
    <submittedName>
        <fullName evidence="1">Uncharacterized protein</fullName>
    </submittedName>
</protein>
<evidence type="ECO:0000313" key="1">
    <source>
        <dbReference type="EMBL" id="DAD70139.1"/>
    </source>
</evidence>
<reference evidence="1" key="1">
    <citation type="journal article" date="2021" name="Proc. Natl. Acad. Sci. U.S.A.">
        <title>A Catalog of Tens of Thousands of Viruses from Human Metagenomes Reveals Hidden Associations with Chronic Diseases.</title>
        <authorList>
            <person name="Tisza M.J."/>
            <person name="Buck C.B."/>
        </authorList>
    </citation>
    <scope>NUCLEOTIDE SEQUENCE</scope>
    <source>
        <strain evidence="1">Ct3o911</strain>
    </source>
</reference>
<sequence>MIYKVTTLKDLPGIKAGTEFRYVNRSFSHDPELKLFNQTRPYLESEVEKFLIEQVILGNPDGWVQIEPYYNDLTDMKCPVCGETRGLIQVDWAHGHSSNPDVMIEYACGHQSRSLLDKTSQRGERTP</sequence>
<dbReference type="EMBL" id="BK015861">
    <property type="protein sequence ID" value="DAD70139.1"/>
    <property type="molecule type" value="Genomic_DNA"/>
</dbReference>
<organism evidence="1">
    <name type="scientific">Siphoviridae sp. ct3o911</name>
    <dbReference type="NCBI Taxonomy" id="2827560"/>
    <lineage>
        <taxon>Viruses</taxon>
        <taxon>Duplodnaviria</taxon>
        <taxon>Heunggongvirae</taxon>
        <taxon>Uroviricota</taxon>
        <taxon>Caudoviricetes</taxon>
    </lineage>
</organism>
<accession>A0A8S5LJX2</accession>
<name>A0A8S5LJX2_9CAUD</name>